<dbReference type="PROSITE" id="PS50850">
    <property type="entry name" value="MFS"/>
    <property type="match status" value="1"/>
</dbReference>
<keyword evidence="3" id="KW-0813">Transport</keyword>
<keyword evidence="6 8" id="KW-1133">Transmembrane helix</keyword>
<feature type="transmembrane region" description="Helical" evidence="8">
    <location>
        <begin position="422"/>
        <end position="441"/>
    </location>
</feature>
<evidence type="ECO:0000256" key="6">
    <source>
        <dbReference type="ARBA" id="ARBA00022989"/>
    </source>
</evidence>
<dbReference type="PANTHER" id="PTHR43271:SF2">
    <property type="entry name" value="BLL2771 PROTEIN"/>
    <property type="match status" value="1"/>
</dbReference>
<reference evidence="10 11" key="1">
    <citation type="submission" date="2016-02" db="EMBL/GenBank/DDBJ databases">
        <authorList>
            <person name="Wen L."/>
            <person name="He K."/>
            <person name="Yang H."/>
        </authorList>
    </citation>
    <scope>NUCLEOTIDE SEQUENCE [LARGE SCALE GENOMIC DNA]</scope>
    <source>
        <strain evidence="10 11">KLE1704</strain>
    </source>
</reference>
<organism evidence="10">
    <name type="scientific">Bacteroides intestinalis</name>
    <dbReference type="NCBI Taxonomy" id="329854"/>
    <lineage>
        <taxon>Bacteria</taxon>
        <taxon>Pseudomonadati</taxon>
        <taxon>Bacteroidota</taxon>
        <taxon>Bacteroidia</taxon>
        <taxon>Bacteroidales</taxon>
        <taxon>Bacteroidaceae</taxon>
        <taxon>Bacteroides</taxon>
    </lineage>
</organism>
<dbReference type="CDD" id="cd06174">
    <property type="entry name" value="MFS"/>
    <property type="match status" value="1"/>
</dbReference>
<dbReference type="InterPro" id="IPR036259">
    <property type="entry name" value="MFS_trans_sf"/>
</dbReference>
<dbReference type="Gene3D" id="1.20.1250.20">
    <property type="entry name" value="MFS general substrate transporter like domains"/>
    <property type="match status" value="2"/>
</dbReference>
<comment type="similarity">
    <text evidence="2">Belongs to the major facilitator superfamily.</text>
</comment>
<comment type="subcellular location">
    <subcellularLocation>
        <location evidence="1">Cell membrane</location>
        <topology evidence="1">Multi-pass membrane protein</topology>
    </subcellularLocation>
</comment>
<evidence type="ECO:0000256" key="3">
    <source>
        <dbReference type="ARBA" id="ARBA00022448"/>
    </source>
</evidence>
<keyword evidence="4" id="KW-1003">Cell membrane</keyword>
<sequence>MYLYNFAMSKIKECIRRKLKRIYVMEQEKKLNDKKKKKYTANRLFLFWLCAVLLYFIANLQKVVMPGAIFNELQEHFSATAGSVTGIGAIFMYTYAISQLVVGLLVDRFGGARVMAWGGLVLCVGSLLSAGAPSLWLLYVARFMVGFGAASIYLSITKETSRIYPNSFAIMLGFVMVGGYLGGVTGNAPFIAGVQIMGWQQALLLVGCIATLIYLAYAGLKFTLPMPGVVQTAKFDYHRFFEVLKVRQNIYILVCGGFPFGLYFAIQSIFGKKFLEDYSGMNPESAGWVLTVLMIIGAVNSLLAPAFSKMLNNRRRPLMIFSGMGTAVAFLVIVVCLLSGVHSPWLISGAFILLAFSGNISPVIVALVRESNHNDIWGVMLSVYAFLAYIVTAVIGHSIGWIMELFPPQVENGIHIYGNKSYLAVFTVLLIISLLAAYSGFRLKESKGQDISNKI</sequence>
<keyword evidence="5 8" id="KW-0812">Transmembrane</keyword>
<feature type="transmembrane region" description="Helical" evidence="8">
    <location>
        <begin position="249"/>
        <end position="266"/>
    </location>
</feature>
<proteinExistence type="inferred from homology"/>
<evidence type="ECO:0000256" key="7">
    <source>
        <dbReference type="ARBA" id="ARBA00023136"/>
    </source>
</evidence>
<dbReference type="Pfam" id="PF07690">
    <property type="entry name" value="MFS_1"/>
    <property type="match status" value="1"/>
</dbReference>
<dbReference type="GO" id="GO:0005886">
    <property type="term" value="C:plasma membrane"/>
    <property type="evidence" value="ECO:0007669"/>
    <property type="project" value="UniProtKB-SubCell"/>
</dbReference>
<feature type="transmembrane region" description="Helical" evidence="8">
    <location>
        <begin position="380"/>
        <end position="402"/>
    </location>
</feature>
<dbReference type="PATRIC" id="fig|329854.7.peg.5697"/>
<evidence type="ECO:0000256" key="2">
    <source>
        <dbReference type="ARBA" id="ARBA00008335"/>
    </source>
</evidence>
<feature type="transmembrane region" description="Helical" evidence="8">
    <location>
        <begin position="136"/>
        <end position="156"/>
    </location>
</feature>
<feature type="transmembrane region" description="Helical" evidence="8">
    <location>
        <begin position="84"/>
        <end position="105"/>
    </location>
</feature>
<dbReference type="SUPFAM" id="SSF103473">
    <property type="entry name" value="MFS general substrate transporter"/>
    <property type="match status" value="1"/>
</dbReference>
<evidence type="ECO:0000256" key="8">
    <source>
        <dbReference type="SAM" id="Phobius"/>
    </source>
</evidence>
<name>A0A139KM81_9BACE</name>
<feature type="transmembrane region" description="Helical" evidence="8">
    <location>
        <begin position="168"/>
        <end position="192"/>
    </location>
</feature>
<dbReference type="PANTHER" id="PTHR43271">
    <property type="entry name" value="BLL2771 PROTEIN"/>
    <property type="match status" value="1"/>
</dbReference>
<dbReference type="InterPro" id="IPR011701">
    <property type="entry name" value="MFS"/>
</dbReference>
<dbReference type="AlphaFoldDB" id="A0A139KM81"/>
<feature type="domain" description="Major facilitator superfamily (MFS) profile" evidence="9">
    <location>
        <begin position="47"/>
        <end position="448"/>
    </location>
</feature>
<feature type="transmembrane region" description="Helical" evidence="8">
    <location>
        <begin position="318"/>
        <end position="340"/>
    </location>
</feature>
<evidence type="ECO:0000313" key="11">
    <source>
        <dbReference type="Proteomes" id="UP000070319"/>
    </source>
</evidence>
<dbReference type="Proteomes" id="UP000070319">
    <property type="component" value="Unassembled WGS sequence"/>
</dbReference>
<dbReference type="InterPro" id="IPR020846">
    <property type="entry name" value="MFS_dom"/>
</dbReference>
<evidence type="ECO:0000256" key="4">
    <source>
        <dbReference type="ARBA" id="ARBA00022475"/>
    </source>
</evidence>
<dbReference type="EMBL" id="LTDF01000180">
    <property type="protein sequence ID" value="KXT40290.1"/>
    <property type="molecule type" value="Genomic_DNA"/>
</dbReference>
<feature type="transmembrane region" description="Helical" evidence="8">
    <location>
        <begin position="112"/>
        <end position="130"/>
    </location>
</feature>
<evidence type="ECO:0000313" key="10">
    <source>
        <dbReference type="EMBL" id="KXT40290.1"/>
    </source>
</evidence>
<feature type="transmembrane region" description="Helical" evidence="8">
    <location>
        <begin position="198"/>
        <end position="217"/>
    </location>
</feature>
<accession>A0A139KM81</accession>
<feature type="transmembrane region" description="Helical" evidence="8">
    <location>
        <begin position="286"/>
        <end position="306"/>
    </location>
</feature>
<gene>
    <name evidence="10" type="ORF">HMPREF2531_05629</name>
</gene>
<comment type="caution">
    <text evidence="10">The sequence shown here is derived from an EMBL/GenBank/DDBJ whole genome shotgun (WGS) entry which is preliminary data.</text>
</comment>
<feature type="transmembrane region" description="Helical" evidence="8">
    <location>
        <begin position="346"/>
        <end position="368"/>
    </location>
</feature>
<keyword evidence="7 8" id="KW-0472">Membrane</keyword>
<dbReference type="GO" id="GO:0022857">
    <property type="term" value="F:transmembrane transporter activity"/>
    <property type="evidence" value="ECO:0007669"/>
    <property type="project" value="InterPro"/>
</dbReference>
<evidence type="ECO:0000259" key="9">
    <source>
        <dbReference type="PROSITE" id="PS50850"/>
    </source>
</evidence>
<evidence type="ECO:0000256" key="1">
    <source>
        <dbReference type="ARBA" id="ARBA00004651"/>
    </source>
</evidence>
<protein>
    <submittedName>
        <fullName evidence="10">Transporter, major facilitator family protein</fullName>
    </submittedName>
</protein>
<evidence type="ECO:0000256" key="5">
    <source>
        <dbReference type="ARBA" id="ARBA00022692"/>
    </source>
</evidence>